<keyword evidence="4" id="KW-1185">Reference proteome</keyword>
<proteinExistence type="predicted"/>
<reference evidence="3 4" key="1">
    <citation type="submission" date="2024-11" db="EMBL/GenBank/DDBJ databases">
        <title>Identification and Characterization of a Novel Fosfomycin Bacillithiol Transferase FosB8 in Paenibacillus illinoisensis.</title>
        <authorList>
            <person name="Lu W."/>
        </authorList>
    </citation>
    <scope>NUCLEOTIDE SEQUENCE [LARGE SCALE GENOMIC DNA]</scope>
    <source>
        <strain evidence="3 4">WP77</strain>
    </source>
</reference>
<evidence type="ECO:0000256" key="1">
    <source>
        <dbReference type="ARBA" id="ARBA00022801"/>
    </source>
</evidence>
<dbReference type="EC" id="3.4.-.-" evidence="3"/>
<dbReference type="InterPro" id="IPR001375">
    <property type="entry name" value="Peptidase_S9_cat"/>
</dbReference>
<evidence type="ECO:0000313" key="3">
    <source>
        <dbReference type="EMBL" id="MFK0522119.1"/>
    </source>
</evidence>
<comment type="caution">
    <text evidence="3">The sequence shown here is derived from an EMBL/GenBank/DDBJ whole genome shotgun (WGS) entry which is preliminary data.</text>
</comment>
<feature type="domain" description="Peptidase S9 prolyl oligopeptidase catalytic" evidence="2">
    <location>
        <begin position="102"/>
        <end position="225"/>
    </location>
</feature>
<dbReference type="Pfam" id="PF00326">
    <property type="entry name" value="Peptidase_S9"/>
    <property type="match status" value="1"/>
</dbReference>
<evidence type="ECO:0000313" key="4">
    <source>
        <dbReference type="Proteomes" id="UP001618531"/>
    </source>
</evidence>
<protein>
    <submittedName>
        <fullName evidence="3">Alpha/beta hydrolase family protein</fullName>
        <ecNumber evidence="3">3.4.-.-</ecNumber>
    </submittedName>
</protein>
<organism evidence="3 4">
    <name type="scientific">Paenibacillus illinoisensis</name>
    <dbReference type="NCBI Taxonomy" id="59845"/>
    <lineage>
        <taxon>Bacteria</taxon>
        <taxon>Bacillati</taxon>
        <taxon>Bacillota</taxon>
        <taxon>Bacilli</taxon>
        <taxon>Bacillales</taxon>
        <taxon>Paenibacillaceae</taxon>
        <taxon>Paenibacillus</taxon>
    </lineage>
</organism>
<dbReference type="RefSeq" id="WP_402873302.1">
    <property type="nucleotide sequence ID" value="NZ_JBIYSL010000002.1"/>
</dbReference>
<dbReference type="GO" id="GO:0016787">
    <property type="term" value="F:hydrolase activity"/>
    <property type="evidence" value="ECO:0007669"/>
    <property type="project" value="UniProtKB-KW"/>
</dbReference>
<sequence length="244" mass="27426">MRIINECTIAGVPCLQIDPYLPPVGTIILYHGWGSNIRDYLFFGSMISDWGYKVIIPELPHHGERGNLAYFDTGILQQHFWSVVIQAVEEASTIVTDILNTDHSVGIIGNSAGGFIAGGVCATDSNVKSAVILNASCAWLRSEEIFREHDGRSPMSAIEAENFRKYDPLFNIDASNDQAFLLLHGKEDTTIPIESQRYFMERMSVQDIQTSLKFVEYAGVNHQITLGMLQEAKEWLEKYVHVER</sequence>
<gene>
    <name evidence="3" type="ORF">ACINKY_07875</name>
</gene>
<accession>A0ABW8HR39</accession>
<dbReference type="InterPro" id="IPR029058">
    <property type="entry name" value="AB_hydrolase_fold"/>
</dbReference>
<dbReference type="PANTHER" id="PTHR22946">
    <property type="entry name" value="DIENELACTONE HYDROLASE DOMAIN-CONTAINING PROTEIN-RELATED"/>
    <property type="match status" value="1"/>
</dbReference>
<evidence type="ECO:0000259" key="2">
    <source>
        <dbReference type="Pfam" id="PF00326"/>
    </source>
</evidence>
<dbReference type="Gene3D" id="3.40.50.1820">
    <property type="entry name" value="alpha/beta hydrolase"/>
    <property type="match status" value="1"/>
</dbReference>
<dbReference type="PANTHER" id="PTHR22946:SF9">
    <property type="entry name" value="POLYKETIDE TRANSFERASE AF380"/>
    <property type="match status" value="1"/>
</dbReference>
<dbReference type="InterPro" id="IPR050261">
    <property type="entry name" value="FrsA_esterase"/>
</dbReference>
<dbReference type="SUPFAM" id="SSF53474">
    <property type="entry name" value="alpha/beta-Hydrolases"/>
    <property type="match status" value="1"/>
</dbReference>
<keyword evidence="1 3" id="KW-0378">Hydrolase</keyword>
<dbReference type="Proteomes" id="UP001618531">
    <property type="component" value="Unassembled WGS sequence"/>
</dbReference>
<name>A0ABW8HR39_9BACL</name>
<dbReference type="EMBL" id="JBIYSL010000002">
    <property type="protein sequence ID" value="MFK0522119.1"/>
    <property type="molecule type" value="Genomic_DNA"/>
</dbReference>